<dbReference type="AlphaFoldDB" id="A0A1H3UHT9"/>
<reference evidence="3" key="1">
    <citation type="submission" date="2016-10" db="EMBL/GenBank/DDBJ databases">
        <authorList>
            <person name="Varghese N."/>
            <person name="Submissions S."/>
        </authorList>
    </citation>
    <scope>NUCLEOTIDE SEQUENCE [LARGE SCALE GENOMIC DNA]</scope>
    <source>
        <strain evidence="3">SP</strain>
    </source>
</reference>
<sequence>MSISIGRENFATMGSAPEENKSYEGLIEWNTKRKSPLLPKD</sequence>
<protein>
    <submittedName>
        <fullName evidence="2">Uncharacterized protein</fullName>
    </submittedName>
</protein>
<dbReference type="Proteomes" id="UP000198935">
    <property type="component" value="Unassembled WGS sequence"/>
</dbReference>
<evidence type="ECO:0000313" key="2">
    <source>
        <dbReference type="EMBL" id="SDZ61876.1"/>
    </source>
</evidence>
<accession>A0A1H3UHT9</accession>
<evidence type="ECO:0000256" key="1">
    <source>
        <dbReference type="SAM" id="MobiDB-lite"/>
    </source>
</evidence>
<dbReference type="EMBL" id="FNPI01000021">
    <property type="protein sequence ID" value="SDZ61876.1"/>
    <property type="molecule type" value="Genomic_DNA"/>
</dbReference>
<feature type="region of interest" description="Disordered" evidence="1">
    <location>
        <begin position="1"/>
        <end position="26"/>
    </location>
</feature>
<keyword evidence="3" id="KW-1185">Reference proteome</keyword>
<proteinExistence type="predicted"/>
<gene>
    <name evidence="2" type="ORF">SAMN05421736_12175</name>
</gene>
<organism evidence="2 3">
    <name type="scientific">Evansella caseinilytica</name>
    <dbReference type="NCBI Taxonomy" id="1503961"/>
    <lineage>
        <taxon>Bacteria</taxon>
        <taxon>Bacillati</taxon>
        <taxon>Bacillota</taxon>
        <taxon>Bacilli</taxon>
        <taxon>Bacillales</taxon>
        <taxon>Bacillaceae</taxon>
        <taxon>Evansella</taxon>
    </lineage>
</organism>
<name>A0A1H3UHT9_9BACI</name>
<evidence type="ECO:0000313" key="3">
    <source>
        <dbReference type="Proteomes" id="UP000198935"/>
    </source>
</evidence>